<accession>A0A1I6BC31</accession>
<name>A0A1I6BC31_9GAMM</name>
<protein>
    <submittedName>
        <fullName evidence="2">Uroporphyrinogen-III synthase</fullName>
    </submittedName>
</protein>
<dbReference type="Gene3D" id="3.40.50.10090">
    <property type="match status" value="2"/>
</dbReference>
<dbReference type="InterPro" id="IPR003754">
    <property type="entry name" value="4pyrrol_synth_uPrphyn_synth"/>
</dbReference>
<evidence type="ECO:0000259" key="1">
    <source>
        <dbReference type="Pfam" id="PF02602"/>
    </source>
</evidence>
<evidence type="ECO:0000313" key="2">
    <source>
        <dbReference type="EMBL" id="SFQ78481.1"/>
    </source>
</evidence>
<dbReference type="GO" id="GO:0006780">
    <property type="term" value="P:uroporphyrinogen III biosynthetic process"/>
    <property type="evidence" value="ECO:0007669"/>
    <property type="project" value="InterPro"/>
</dbReference>
<dbReference type="InterPro" id="IPR039793">
    <property type="entry name" value="UROS/Hem4"/>
</dbReference>
<dbReference type="AlphaFoldDB" id="A0A1I6BC31"/>
<dbReference type="STRING" id="1002526.SAMN05216578_103381"/>
<dbReference type="GO" id="GO:0004852">
    <property type="term" value="F:uroporphyrinogen-III synthase activity"/>
    <property type="evidence" value="ECO:0007669"/>
    <property type="project" value="InterPro"/>
</dbReference>
<dbReference type="CDD" id="cd06578">
    <property type="entry name" value="HemD"/>
    <property type="match status" value="1"/>
</dbReference>
<dbReference type="Proteomes" id="UP000242815">
    <property type="component" value="Unassembled WGS sequence"/>
</dbReference>
<dbReference type="InterPro" id="IPR036108">
    <property type="entry name" value="4pyrrol_syn_uPrphyn_synt_sf"/>
</dbReference>
<reference evidence="2 3" key="1">
    <citation type="submission" date="2016-10" db="EMBL/GenBank/DDBJ databases">
        <authorList>
            <person name="de Groot N.N."/>
        </authorList>
    </citation>
    <scope>NUCLEOTIDE SEQUENCE [LARGE SCALE GENOMIC DNA]</scope>
    <source>
        <strain evidence="2 3">JCM 18415</strain>
    </source>
</reference>
<feature type="domain" description="Tetrapyrrole biosynthesis uroporphyrinogen III synthase" evidence="1">
    <location>
        <begin position="24"/>
        <end position="258"/>
    </location>
</feature>
<dbReference type="RefSeq" id="WP_218150010.1">
    <property type="nucleotide sequence ID" value="NZ_FOYD01000003.1"/>
</dbReference>
<evidence type="ECO:0000313" key="3">
    <source>
        <dbReference type="Proteomes" id="UP000242815"/>
    </source>
</evidence>
<gene>
    <name evidence="2" type="ORF">SAMN05216578_103381</name>
</gene>
<dbReference type="EMBL" id="FOYD01000003">
    <property type="protein sequence ID" value="SFQ78481.1"/>
    <property type="molecule type" value="Genomic_DNA"/>
</dbReference>
<sequence>MSDNLPLSGRRIALPESRELDLFADMLLKRGAQVLRCPLVSIHDAPDQQPVQEWLVRFTNEPWDDFIALTGEGIRRLLAAAERAGGTLREDFIARLAQVRKITRGPKPGAALRTIGLKADLVAVEPTTEGVIRTLADENLQGRRIAVQLYGTDPNPTLMDFLRQAGAVTAPVAPYVYADDVENRQVEELIQELGSGTLDAIAFTSATQVRRLFQIGRRSVGETQLVSILRGVAVAAVGPVVAEELRDRGVEVDLMPEQSFFMKPLVRELVRRFANPAAGPGSDTGLH</sequence>
<organism evidence="2 3">
    <name type="scientific">Halopseudomonas formosensis</name>
    <dbReference type="NCBI Taxonomy" id="1002526"/>
    <lineage>
        <taxon>Bacteria</taxon>
        <taxon>Pseudomonadati</taxon>
        <taxon>Pseudomonadota</taxon>
        <taxon>Gammaproteobacteria</taxon>
        <taxon>Pseudomonadales</taxon>
        <taxon>Pseudomonadaceae</taxon>
        <taxon>Halopseudomonas</taxon>
    </lineage>
</organism>
<dbReference type="PANTHER" id="PTHR40082:SF1">
    <property type="entry name" value="BLR5956 PROTEIN"/>
    <property type="match status" value="1"/>
</dbReference>
<dbReference type="SUPFAM" id="SSF69618">
    <property type="entry name" value="HemD-like"/>
    <property type="match status" value="1"/>
</dbReference>
<dbReference type="PANTHER" id="PTHR40082">
    <property type="entry name" value="BLR5956 PROTEIN"/>
    <property type="match status" value="1"/>
</dbReference>
<dbReference type="Pfam" id="PF02602">
    <property type="entry name" value="HEM4"/>
    <property type="match status" value="1"/>
</dbReference>
<proteinExistence type="predicted"/>